<sequence length="187" mass="19780">MTDPLDELLGPPGGGETPGLRDALRRRTSNHLVWVKWLRRGAKLAGAAAVFALGVGVGEWRAPVRERVVTVHEVETVAVPVPVVVPVGGGGAEPESPAPAQPVLSAGRLELDAEQADGSAAAALYRRAGDAYLTARQDYANAARCYRLFLDRAGDAALAPESGDSWLLVSIKNATFKEKIYATARND</sequence>
<dbReference type="RefSeq" id="WP_010037187.1">
    <property type="nucleotide sequence ID" value="NZ_CP025958.1"/>
</dbReference>
<organism evidence="2 3">
    <name type="scientific">Gemmata obscuriglobus</name>
    <dbReference type="NCBI Taxonomy" id="114"/>
    <lineage>
        <taxon>Bacteria</taxon>
        <taxon>Pseudomonadati</taxon>
        <taxon>Planctomycetota</taxon>
        <taxon>Planctomycetia</taxon>
        <taxon>Gemmatales</taxon>
        <taxon>Gemmataceae</taxon>
        <taxon>Gemmata</taxon>
    </lineage>
</organism>
<name>A0A2Z3GVQ2_9BACT</name>
<evidence type="ECO:0000256" key="1">
    <source>
        <dbReference type="SAM" id="MobiDB-lite"/>
    </source>
</evidence>
<proteinExistence type="predicted"/>
<accession>A0A2Z3GVQ2</accession>
<reference evidence="2 3" key="1">
    <citation type="submission" date="2018-01" db="EMBL/GenBank/DDBJ databases">
        <title>G. obscuriglobus.</title>
        <authorList>
            <person name="Franke J."/>
            <person name="Blomberg W."/>
            <person name="Selmecki A."/>
        </authorList>
    </citation>
    <scope>NUCLEOTIDE SEQUENCE [LARGE SCALE GENOMIC DNA]</scope>
    <source>
        <strain evidence="2 3">DSM 5831</strain>
    </source>
</reference>
<gene>
    <name evidence="2" type="ORF">C1280_00885</name>
</gene>
<evidence type="ECO:0000313" key="3">
    <source>
        <dbReference type="Proteomes" id="UP000245802"/>
    </source>
</evidence>
<protein>
    <submittedName>
        <fullName evidence="2">Uncharacterized protein</fullName>
    </submittedName>
</protein>
<keyword evidence="3" id="KW-1185">Reference proteome</keyword>
<dbReference type="KEGG" id="gog:C1280_00885"/>
<dbReference type="EMBL" id="CP025958">
    <property type="protein sequence ID" value="AWM35717.1"/>
    <property type="molecule type" value="Genomic_DNA"/>
</dbReference>
<dbReference type="Proteomes" id="UP000245802">
    <property type="component" value="Chromosome"/>
</dbReference>
<evidence type="ECO:0000313" key="2">
    <source>
        <dbReference type="EMBL" id="AWM35717.1"/>
    </source>
</evidence>
<feature type="region of interest" description="Disordered" evidence="1">
    <location>
        <begin position="1"/>
        <end position="21"/>
    </location>
</feature>
<dbReference type="OrthoDB" id="10009677at2"/>
<dbReference type="AlphaFoldDB" id="A0A2Z3GVQ2"/>